<dbReference type="SMART" id="SM00409">
    <property type="entry name" value="IG"/>
    <property type="match status" value="2"/>
</dbReference>
<feature type="non-terminal residue" evidence="8">
    <location>
        <position position="1"/>
    </location>
</feature>
<evidence type="ECO:0000256" key="1">
    <source>
        <dbReference type="ARBA" id="ARBA00004479"/>
    </source>
</evidence>
<dbReference type="EMBL" id="VXBX01003473">
    <property type="protein sequence ID" value="NXP20876.1"/>
    <property type="molecule type" value="Genomic_DNA"/>
</dbReference>
<evidence type="ECO:0000256" key="4">
    <source>
        <dbReference type="ARBA" id="ARBA00023180"/>
    </source>
</evidence>
<keyword evidence="3" id="KW-1015">Disulfide bond</keyword>
<dbReference type="GO" id="GO:0005911">
    <property type="term" value="C:cell-cell junction"/>
    <property type="evidence" value="ECO:0007669"/>
    <property type="project" value="TreeGrafter"/>
</dbReference>
<dbReference type="Pfam" id="PF07679">
    <property type="entry name" value="I-set"/>
    <property type="match status" value="1"/>
</dbReference>
<evidence type="ECO:0000256" key="3">
    <source>
        <dbReference type="ARBA" id="ARBA00023157"/>
    </source>
</evidence>
<dbReference type="GO" id="GO:0005886">
    <property type="term" value="C:plasma membrane"/>
    <property type="evidence" value="ECO:0007669"/>
    <property type="project" value="TreeGrafter"/>
</dbReference>
<feature type="non-terminal residue" evidence="8">
    <location>
        <position position="264"/>
    </location>
</feature>
<dbReference type="GO" id="GO:0098609">
    <property type="term" value="P:cell-cell adhesion"/>
    <property type="evidence" value="ECO:0007669"/>
    <property type="project" value="TreeGrafter"/>
</dbReference>
<dbReference type="PANTHER" id="PTHR11640">
    <property type="entry name" value="NEPHRIN"/>
    <property type="match status" value="1"/>
</dbReference>
<dbReference type="PROSITE" id="PS50835">
    <property type="entry name" value="IG_LIKE"/>
    <property type="match status" value="2"/>
</dbReference>
<evidence type="ECO:0000259" key="7">
    <source>
        <dbReference type="PROSITE" id="PS50835"/>
    </source>
</evidence>
<proteinExistence type="predicted"/>
<comment type="caution">
    <text evidence="8">The sequence shown here is derived from an EMBL/GenBank/DDBJ whole genome shotgun (WGS) entry which is preliminary data.</text>
</comment>
<name>A0A7L1YDT1_9PASS</name>
<dbReference type="InterPro" id="IPR013098">
    <property type="entry name" value="Ig_I-set"/>
</dbReference>
<dbReference type="SUPFAM" id="SSF48726">
    <property type="entry name" value="Immunoglobulin"/>
    <property type="match status" value="1"/>
</dbReference>
<dbReference type="InterPro" id="IPR036179">
    <property type="entry name" value="Ig-like_dom_sf"/>
</dbReference>
<feature type="domain" description="Ig-like" evidence="7">
    <location>
        <begin position="30"/>
        <end position="113"/>
    </location>
</feature>
<sequence length="264" mass="29071">GTDATTQGLKQPSKESLSNGPFVQSEILLPGASGAPLERTITLANATTVELSCKLDTNSPLKNPQVTWKKGNETISHTSKTENSWSIQLEIVDSSKLGSYSCILKGEEEISATFHLQVPDVEGRGRHVITYERDTAVMLCKSDSAPMAWTWYMISGSKQIAINASSKGDKYLIVRQSAGVTQLRILKLTKEDAGVYFCQATFELGKVKLEVELKVLSIMAPLKPFLAVVAEVLILLTTIVLYEVYSKRKEKRTGEKAFDQIEQL</sequence>
<evidence type="ECO:0000313" key="9">
    <source>
        <dbReference type="Proteomes" id="UP000580825"/>
    </source>
</evidence>
<feature type="transmembrane region" description="Helical" evidence="6">
    <location>
        <begin position="225"/>
        <end position="245"/>
    </location>
</feature>
<evidence type="ECO:0000256" key="5">
    <source>
        <dbReference type="ARBA" id="ARBA00023319"/>
    </source>
</evidence>
<dbReference type="InterPro" id="IPR013783">
    <property type="entry name" value="Ig-like_fold"/>
</dbReference>
<organism evidence="8 9">
    <name type="scientific">Scytalopus superciliaris</name>
    <dbReference type="NCBI Taxonomy" id="312124"/>
    <lineage>
        <taxon>Eukaryota</taxon>
        <taxon>Metazoa</taxon>
        <taxon>Chordata</taxon>
        <taxon>Craniata</taxon>
        <taxon>Vertebrata</taxon>
        <taxon>Euteleostomi</taxon>
        <taxon>Archelosauria</taxon>
        <taxon>Archosauria</taxon>
        <taxon>Dinosauria</taxon>
        <taxon>Saurischia</taxon>
        <taxon>Theropoda</taxon>
        <taxon>Coelurosauria</taxon>
        <taxon>Aves</taxon>
        <taxon>Neognathae</taxon>
        <taxon>Neoaves</taxon>
        <taxon>Telluraves</taxon>
        <taxon>Australaves</taxon>
        <taxon>Passeriformes</taxon>
        <taxon>Rhinocryptidae</taxon>
        <taxon>Scytalopus</taxon>
    </lineage>
</organism>
<dbReference type="InterPro" id="IPR051275">
    <property type="entry name" value="Cell_adhesion_signaling"/>
</dbReference>
<keyword evidence="5" id="KW-0393">Immunoglobulin domain</keyword>
<reference evidence="8 9" key="1">
    <citation type="submission" date="2019-09" db="EMBL/GenBank/DDBJ databases">
        <title>Bird 10,000 Genomes (B10K) Project - Family phase.</title>
        <authorList>
            <person name="Zhang G."/>
        </authorList>
    </citation>
    <scope>NUCLEOTIDE SEQUENCE [LARGE SCALE GENOMIC DNA]</scope>
    <source>
        <strain evidence="8">B10K-DU-002-46</strain>
        <tissue evidence="8">Muscle</tissue>
    </source>
</reference>
<protein>
    <submittedName>
        <fullName evidence="8">EMB protein</fullName>
    </submittedName>
</protein>
<keyword evidence="6" id="KW-1133">Transmembrane helix</keyword>
<keyword evidence="9" id="KW-1185">Reference proteome</keyword>
<dbReference type="Gene3D" id="2.60.40.10">
    <property type="entry name" value="Immunoglobulins"/>
    <property type="match status" value="2"/>
</dbReference>
<evidence type="ECO:0000256" key="6">
    <source>
        <dbReference type="SAM" id="Phobius"/>
    </source>
</evidence>
<keyword evidence="2 6" id="KW-0472">Membrane</keyword>
<keyword evidence="4" id="KW-0325">Glycoprotein</keyword>
<keyword evidence="6" id="KW-0812">Transmembrane</keyword>
<feature type="domain" description="Ig-like" evidence="7">
    <location>
        <begin position="119"/>
        <end position="214"/>
    </location>
</feature>
<dbReference type="InterPro" id="IPR003599">
    <property type="entry name" value="Ig_sub"/>
</dbReference>
<evidence type="ECO:0000313" key="8">
    <source>
        <dbReference type="EMBL" id="NXP20876.1"/>
    </source>
</evidence>
<dbReference type="Proteomes" id="UP000580825">
    <property type="component" value="Unassembled WGS sequence"/>
</dbReference>
<dbReference type="GO" id="GO:0050839">
    <property type="term" value="F:cell adhesion molecule binding"/>
    <property type="evidence" value="ECO:0007669"/>
    <property type="project" value="TreeGrafter"/>
</dbReference>
<comment type="subcellular location">
    <subcellularLocation>
        <location evidence="1">Membrane</location>
        <topology evidence="1">Single-pass type I membrane protein</topology>
    </subcellularLocation>
</comment>
<dbReference type="AlphaFoldDB" id="A0A7L1YDT1"/>
<evidence type="ECO:0000256" key="2">
    <source>
        <dbReference type="ARBA" id="ARBA00023136"/>
    </source>
</evidence>
<dbReference type="InterPro" id="IPR007110">
    <property type="entry name" value="Ig-like_dom"/>
</dbReference>
<gene>
    <name evidence="8" type="primary">Emb</name>
    <name evidence="8" type="ORF">SCYSUP_R02936</name>
</gene>
<dbReference type="PANTHER" id="PTHR11640:SF31">
    <property type="entry name" value="IRREGULAR CHIASM C-ROUGHEST PROTEIN-RELATED"/>
    <property type="match status" value="1"/>
</dbReference>
<accession>A0A7L1YDT1</accession>